<gene>
    <name evidence="4" type="ORF">EV202_1221</name>
</gene>
<proteinExistence type="predicted"/>
<dbReference type="SUPFAM" id="SSF48452">
    <property type="entry name" value="TPR-like"/>
    <property type="match status" value="1"/>
</dbReference>
<dbReference type="Proteomes" id="UP000295600">
    <property type="component" value="Unassembled WGS sequence"/>
</dbReference>
<evidence type="ECO:0000256" key="1">
    <source>
        <dbReference type="SAM" id="Coils"/>
    </source>
</evidence>
<dbReference type="InterPro" id="IPR019734">
    <property type="entry name" value="TPR_rpt"/>
</dbReference>
<reference evidence="4 5" key="1">
    <citation type="submission" date="2019-03" db="EMBL/GenBank/DDBJ databases">
        <title>Genomic Encyclopedia of Type Strains, Phase IV (KMG-IV): sequencing the most valuable type-strain genomes for metagenomic binning, comparative biology and taxonomic classification.</title>
        <authorList>
            <person name="Goeker M."/>
        </authorList>
    </citation>
    <scope>NUCLEOTIDE SEQUENCE [LARGE SCALE GENOMIC DNA]</scope>
    <source>
        <strain evidence="4 5">DSM 23917</strain>
    </source>
</reference>
<feature type="transmembrane region" description="Helical" evidence="2">
    <location>
        <begin position="360"/>
        <end position="379"/>
    </location>
</feature>
<dbReference type="PROSITE" id="PS51257">
    <property type="entry name" value="PROKAR_LIPOPROTEIN"/>
    <property type="match status" value="1"/>
</dbReference>
<dbReference type="RefSeq" id="WP_131927092.1">
    <property type="nucleotide sequence ID" value="NZ_SLXB01000022.1"/>
</dbReference>
<keyword evidence="1" id="KW-0175">Coiled coil</keyword>
<organism evidence="4 5">
    <name type="scientific">Prevotella heparinolytica</name>
    <dbReference type="NCBI Taxonomy" id="28113"/>
    <lineage>
        <taxon>Bacteria</taxon>
        <taxon>Pseudomonadati</taxon>
        <taxon>Bacteroidota</taxon>
        <taxon>Bacteroidia</taxon>
        <taxon>Bacteroidales</taxon>
        <taxon>Bacteroidaceae</taxon>
        <taxon>Bacteroides</taxon>
    </lineage>
</organism>
<accession>A0A4V2SEC7</accession>
<evidence type="ECO:0000313" key="5">
    <source>
        <dbReference type="Proteomes" id="UP000295600"/>
    </source>
</evidence>
<dbReference type="AlphaFoldDB" id="A0A4V2SEC7"/>
<comment type="caution">
    <text evidence="4">The sequence shown here is derived from an EMBL/GenBank/DDBJ whole genome shotgun (WGS) entry which is preliminary data.</text>
</comment>
<dbReference type="Gene3D" id="1.25.40.10">
    <property type="entry name" value="Tetratricopeptide repeat domain"/>
    <property type="match status" value="2"/>
</dbReference>
<feature type="chain" id="PRO_5020708249" evidence="3">
    <location>
        <begin position="25"/>
        <end position="574"/>
    </location>
</feature>
<protein>
    <submittedName>
        <fullName evidence="4">Uncharacterized protein</fullName>
    </submittedName>
</protein>
<dbReference type="EMBL" id="SLXB01000022">
    <property type="protein sequence ID" value="TCO89117.1"/>
    <property type="molecule type" value="Genomic_DNA"/>
</dbReference>
<keyword evidence="2" id="KW-0472">Membrane</keyword>
<keyword evidence="2" id="KW-1133">Transmembrane helix</keyword>
<dbReference type="SMART" id="SM00028">
    <property type="entry name" value="TPR"/>
    <property type="match status" value="4"/>
</dbReference>
<dbReference type="InterPro" id="IPR011990">
    <property type="entry name" value="TPR-like_helical_dom_sf"/>
</dbReference>
<keyword evidence="2" id="KW-0812">Transmembrane</keyword>
<keyword evidence="3" id="KW-0732">Signal</keyword>
<evidence type="ECO:0000256" key="2">
    <source>
        <dbReference type="SAM" id="Phobius"/>
    </source>
</evidence>
<feature type="coiled-coil region" evidence="1">
    <location>
        <begin position="396"/>
        <end position="454"/>
    </location>
</feature>
<name>A0A4V2SEC7_9BACE</name>
<feature type="signal peptide" evidence="3">
    <location>
        <begin position="1"/>
        <end position="24"/>
    </location>
</feature>
<evidence type="ECO:0000256" key="3">
    <source>
        <dbReference type="SAM" id="SignalP"/>
    </source>
</evidence>
<sequence length="574" mass="66335">MKKQTIFFSLISALLLAACTNKTAYSTMLAQADSLLTSQPDSALRILQSIPTEDLKTEADIAYHALLLTQARDKNYIAQTDDSLIRIAVQYYDAHKQAEMQARAYYCWGSIYRDKNEQAAATEKYLLAIPFAEKADNQRLLGRIYNNAAFLYFLQKLYEKADSAYRQTELIGSRLGDIGLHAEALLMQGRIKIKQKDYAPAEKKLLQAQSISNEHGQKRLRAEIANTMSNFYSLVKDAAKALQYAKQYLALQEDTVHCHKAFYTLGESFFRVGQYDSASYYLHKSLGTRSHGIKADAYMRLADIAQAQGNTAFSLEMERLHSAYKDSVAQSSQQAKVLEVHWRINAMQQKASYETSVNKYVFIILSLIGICVIVVLLLLRRYLKYRKRERQQLHREDELRHNYAKQQELIRHKEKEILTLQEKIAEQQIGETQKQALRTELAGLSEQHKTLIQKIRKYSDVIQKIENILSTYKEGKTPKIFLDEEDWARLLVEIDKKEVISRIYKDCRLSTIEFHLCVLLLLDYPVVDMGKIIQRDRTAIYRLERSVMKKMGRPYQAGELQKLLKNMINGYIKE</sequence>
<evidence type="ECO:0000313" key="4">
    <source>
        <dbReference type="EMBL" id="TCO89117.1"/>
    </source>
</evidence>